<reference evidence="1 2" key="2">
    <citation type="journal article" date="2021" name="Syst. Appl. Microbiol.">
        <title>Phylogenetic classification of ten novel species belonging to the genus Bifidobacterium comprising B. phasiani sp. nov., B. pongonis sp. nov., B. saguinibicoloris sp. nov., B. colobi sp. nov., B. simiiventris sp. nov., B. santillanense sp. nov., B. miconis sp. nov., B. amazonense sp. nov., B. pluvialisilvae sp. nov., and B. miconisargentati sp. nov.</title>
        <authorList>
            <person name="Lugli G.A."/>
            <person name="Calvete-Torre I."/>
            <person name="Alessandri G."/>
            <person name="Milani C."/>
            <person name="Turroni F."/>
            <person name="Laiolo P."/>
            <person name="Ossiprandi M.C."/>
            <person name="Margolles A."/>
            <person name="Ruiz L."/>
            <person name="Ventura M."/>
        </authorList>
    </citation>
    <scope>NUCLEOTIDE SEQUENCE [LARGE SCALE GENOMIC DNA]</scope>
    <source>
        <strain evidence="1 2">MA1</strain>
    </source>
</reference>
<organism evidence="1 2">
    <name type="scientific">Bifidobacterium amazonense</name>
    <dbReference type="NCBI Taxonomy" id="2809027"/>
    <lineage>
        <taxon>Bacteria</taxon>
        <taxon>Bacillati</taxon>
        <taxon>Actinomycetota</taxon>
        <taxon>Actinomycetes</taxon>
        <taxon>Bifidobacteriales</taxon>
        <taxon>Bifidobacteriaceae</taxon>
        <taxon>Bifidobacterium</taxon>
    </lineage>
</organism>
<reference evidence="1 2" key="1">
    <citation type="journal article" date="2021" name="Environ. Microbiol.">
        <title>Genetic insights into the dark matter of the mammalian gut microbiota through targeted genome reconstruction.</title>
        <authorList>
            <person name="Lugli G.A."/>
            <person name="Alessandri G."/>
            <person name="Milani C."/>
            <person name="Viappiani A."/>
            <person name="Fontana F."/>
            <person name="Tarracchini C."/>
            <person name="Mancabelli L."/>
            <person name="Argentini C."/>
            <person name="Ruiz L."/>
            <person name="Margolles A."/>
            <person name="van Sinderen D."/>
            <person name="Turroni F."/>
            <person name="Ventura M."/>
        </authorList>
    </citation>
    <scope>NUCLEOTIDE SEQUENCE [LARGE SCALE GENOMIC DNA]</scope>
    <source>
        <strain evidence="1 2">MA1</strain>
    </source>
</reference>
<evidence type="ECO:0000313" key="1">
    <source>
        <dbReference type="EMBL" id="MCH9275010.1"/>
    </source>
</evidence>
<proteinExistence type="predicted"/>
<gene>
    <name evidence="1" type="ORF">JS533_001735</name>
</gene>
<protein>
    <submittedName>
        <fullName evidence="1">Uncharacterized protein</fullName>
    </submittedName>
</protein>
<accession>A0ABS9VSE9</accession>
<dbReference type="RefSeq" id="WP_241512843.1">
    <property type="nucleotide sequence ID" value="NZ_JAFEJT020000004.1"/>
</dbReference>
<sequence>MQIRNLAPDPNGVTVNAWAGKESASPWKADTRGLLIVRAKTDGEAYMESALIPITGGTIYVFAGDISNTGDATTGSAQVFRPIWRDNNGTVVSNNNPFTGGANLSDRRAVGELTSPAGATTMTVRIHAPATEGKAYVMSRILVMAKTDYTALKLLGLDYFDGSTMLLNGGGGCRKPHPARRRVVALEWGLAA</sequence>
<dbReference type="EMBL" id="JAFEJT020000004">
    <property type="protein sequence ID" value="MCH9275010.1"/>
    <property type="molecule type" value="Genomic_DNA"/>
</dbReference>
<keyword evidence="2" id="KW-1185">Reference proteome</keyword>
<evidence type="ECO:0000313" key="2">
    <source>
        <dbReference type="Proteomes" id="UP000710815"/>
    </source>
</evidence>
<dbReference type="Proteomes" id="UP000710815">
    <property type="component" value="Unassembled WGS sequence"/>
</dbReference>
<dbReference type="Gene3D" id="2.60.120.260">
    <property type="entry name" value="Galactose-binding domain-like"/>
    <property type="match status" value="1"/>
</dbReference>
<comment type="caution">
    <text evidence="1">The sequence shown here is derived from an EMBL/GenBank/DDBJ whole genome shotgun (WGS) entry which is preliminary data.</text>
</comment>
<name>A0ABS9VSE9_9BIFI</name>